<evidence type="ECO:0000259" key="3">
    <source>
        <dbReference type="Pfam" id="PF04536"/>
    </source>
</evidence>
<organism evidence="4 5">
    <name type="scientific">Terriglobus roseus</name>
    <dbReference type="NCBI Taxonomy" id="392734"/>
    <lineage>
        <taxon>Bacteria</taxon>
        <taxon>Pseudomonadati</taxon>
        <taxon>Acidobacteriota</taxon>
        <taxon>Terriglobia</taxon>
        <taxon>Terriglobales</taxon>
        <taxon>Acidobacteriaceae</taxon>
        <taxon>Terriglobus</taxon>
    </lineage>
</organism>
<dbReference type="Pfam" id="PF04536">
    <property type="entry name" value="TPM_phosphatase"/>
    <property type="match status" value="1"/>
</dbReference>
<keyword evidence="2" id="KW-1133">Transmembrane helix</keyword>
<feature type="transmembrane region" description="Helical" evidence="2">
    <location>
        <begin position="211"/>
        <end position="228"/>
    </location>
</feature>
<sequence length="301" mass="30968">MHPPSCLWNHLPCGGVSSFVMARRILRYWGFVVAVVLLGWVFPAVAETVKDMPMPTAYVNDYAGVLSDSTKSDLNDQLRALDTQAHAQMFVAIIHKIEGASSPAEFANELLAKWKPGQKGQDRGVVLVVAVDDHKYQFEIGYGLEGILPDGKTGDIGRDMVPDLKTGNYNGALRTAVGEVSDVIAKDAGVTLNTPQPVQTYRRKQRSSSPFSGILIFLAILFFIFLASRGGRGGGGRYGGGGGGGGFLTGMILGNLLGGGRRGGGWGGDDSGWGGGGGGGGGGFSGGGGGSSGGGGAGGSW</sequence>
<dbReference type="InterPro" id="IPR007621">
    <property type="entry name" value="TPM_dom"/>
</dbReference>
<name>A0A1G7IMQ1_9BACT</name>
<accession>A0A1G7IMQ1</accession>
<feature type="transmembrane region" description="Helical" evidence="2">
    <location>
        <begin position="28"/>
        <end position="46"/>
    </location>
</feature>
<reference evidence="5" key="1">
    <citation type="submission" date="2016-10" db="EMBL/GenBank/DDBJ databases">
        <authorList>
            <person name="Varghese N."/>
            <person name="Submissions S."/>
        </authorList>
    </citation>
    <scope>NUCLEOTIDE SEQUENCE [LARGE SCALE GENOMIC DNA]</scope>
    <source>
        <strain evidence="5">GAS232</strain>
    </source>
</reference>
<feature type="domain" description="TPM" evidence="3">
    <location>
        <begin position="59"/>
        <end position="182"/>
    </location>
</feature>
<dbReference type="AlphaFoldDB" id="A0A1G7IMQ1"/>
<evidence type="ECO:0000313" key="4">
    <source>
        <dbReference type="EMBL" id="SDF13838.1"/>
    </source>
</evidence>
<protein>
    <recommendedName>
        <fullName evidence="3">TPM domain-containing protein</fullName>
    </recommendedName>
</protein>
<keyword evidence="2" id="KW-0812">Transmembrane</keyword>
<dbReference type="Proteomes" id="UP000182427">
    <property type="component" value="Chromosome I"/>
</dbReference>
<evidence type="ECO:0000256" key="2">
    <source>
        <dbReference type="SAM" id="Phobius"/>
    </source>
</evidence>
<feature type="region of interest" description="Disordered" evidence="1">
    <location>
        <begin position="267"/>
        <end position="301"/>
    </location>
</feature>
<keyword evidence="5" id="KW-1185">Reference proteome</keyword>
<feature type="transmembrane region" description="Helical" evidence="2">
    <location>
        <begin position="240"/>
        <end position="258"/>
    </location>
</feature>
<proteinExistence type="predicted"/>
<evidence type="ECO:0000256" key="1">
    <source>
        <dbReference type="SAM" id="MobiDB-lite"/>
    </source>
</evidence>
<dbReference type="PANTHER" id="PTHR30373:SF2">
    <property type="entry name" value="UPF0603 PROTEIN YGCG"/>
    <property type="match status" value="1"/>
</dbReference>
<gene>
    <name evidence="4" type="ORF">SAMN05444167_1502</name>
</gene>
<keyword evidence="2" id="KW-0472">Membrane</keyword>
<dbReference type="Gene3D" id="3.10.310.50">
    <property type="match status" value="1"/>
</dbReference>
<dbReference type="PANTHER" id="PTHR30373">
    <property type="entry name" value="UPF0603 PROTEIN YGCG"/>
    <property type="match status" value="1"/>
</dbReference>
<evidence type="ECO:0000313" key="5">
    <source>
        <dbReference type="Proteomes" id="UP000182427"/>
    </source>
</evidence>
<dbReference type="EMBL" id="LT629690">
    <property type="protein sequence ID" value="SDF13838.1"/>
    <property type="molecule type" value="Genomic_DNA"/>
</dbReference>